<name>A0ABV7K9W0_9HYPH</name>
<dbReference type="Proteomes" id="UP001595583">
    <property type="component" value="Unassembled WGS sequence"/>
</dbReference>
<comment type="caution">
    <text evidence="2">The sequence shown here is derived from an EMBL/GenBank/DDBJ whole genome shotgun (WGS) entry which is preliminary data.</text>
</comment>
<protein>
    <submittedName>
        <fullName evidence="2">DUF3306 domain-containing protein</fullName>
    </submittedName>
</protein>
<feature type="compositionally biased region" description="Low complexity" evidence="1">
    <location>
        <begin position="22"/>
        <end position="34"/>
    </location>
</feature>
<evidence type="ECO:0000313" key="2">
    <source>
        <dbReference type="EMBL" id="MFC3206362.1"/>
    </source>
</evidence>
<dbReference type="EMBL" id="JBHRTK010000010">
    <property type="protein sequence ID" value="MFC3206362.1"/>
    <property type="molecule type" value="Genomic_DNA"/>
</dbReference>
<accession>A0ABV7K9W0</accession>
<sequence>MSDDGILARWSRRKLAARLEEAPAAPEAETGETAAMDDTAVPEPCSPEAEAAETDEAELVASLPPIEDLTAESDITAFLKKGVPAALKHAALRKVWSLDPKIRDYIGPSEYAWDFNQPGSMAGFGPLDAGKAVVGFLSKAARAVDNIIESAEEAHKRPAAAPAAEEQGAPPEGSPEGEPPETAAADSAAATTVALTDAMPPVTQQARASSVPAERTARPRHGTAMPR</sequence>
<evidence type="ECO:0000256" key="1">
    <source>
        <dbReference type="SAM" id="MobiDB-lite"/>
    </source>
</evidence>
<gene>
    <name evidence="2" type="ORF">ACFOHJ_09095</name>
</gene>
<organism evidence="2 3">
    <name type="scientific">Aquamicrobium soli</name>
    <dbReference type="NCBI Taxonomy" id="1811518"/>
    <lineage>
        <taxon>Bacteria</taxon>
        <taxon>Pseudomonadati</taxon>
        <taxon>Pseudomonadota</taxon>
        <taxon>Alphaproteobacteria</taxon>
        <taxon>Hyphomicrobiales</taxon>
        <taxon>Phyllobacteriaceae</taxon>
        <taxon>Aquamicrobium</taxon>
    </lineage>
</organism>
<feature type="compositionally biased region" description="Low complexity" evidence="1">
    <location>
        <begin position="159"/>
        <end position="198"/>
    </location>
</feature>
<dbReference type="Pfam" id="PF11748">
    <property type="entry name" value="DUF3306"/>
    <property type="match status" value="1"/>
</dbReference>
<dbReference type="InterPro" id="IPR021735">
    <property type="entry name" value="DUF3306"/>
</dbReference>
<keyword evidence="3" id="KW-1185">Reference proteome</keyword>
<proteinExistence type="predicted"/>
<feature type="region of interest" description="Disordered" evidence="1">
    <location>
        <begin position="19"/>
        <end position="55"/>
    </location>
</feature>
<feature type="region of interest" description="Disordered" evidence="1">
    <location>
        <begin position="152"/>
        <end position="227"/>
    </location>
</feature>
<evidence type="ECO:0000313" key="3">
    <source>
        <dbReference type="Proteomes" id="UP001595583"/>
    </source>
</evidence>
<dbReference type="RefSeq" id="WP_378220173.1">
    <property type="nucleotide sequence ID" value="NZ_JBHRTK010000010.1"/>
</dbReference>
<reference evidence="3" key="1">
    <citation type="journal article" date="2019" name="Int. J. Syst. Evol. Microbiol.">
        <title>The Global Catalogue of Microorganisms (GCM) 10K type strain sequencing project: providing services to taxonomists for standard genome sequencing and annotation.</title>
        <authorList>
            <consortium name="The Broad Institute Genomics Platform"/>
            <consortium name="The Broad Institute Genome Sequencing Center for Infectious Disease"/>
            <person name="Wu L."/>
            <person name="Ma J."/>
        </authorList>
    </citation>
    <scope>NUCLEOTIDE SEQUENCE [LARGE SCALE GENOMIC DNA]</scope>
    <source>
        <strain evidence="3">KCTC 52165</strain>
    </source>
</reference>